<dbReference type="Pfam" id="PF13193">
    <property type="entry name" value="AMP-binding_C"/>
    <property type="match status" value="1"/>
</dbReference>
<dbReference type="Proteomes" id="UP000183263">
    <property type="component" value="Unassembled WGS sequence"/>
</dbReference>
<dbReference type="AlphaFoldDB" id="A0A1G8QM84"/>
<feature type="domain" description="AMP-dependent synthetase/ligase" evidence="3">
    <location>
        <begin position="7"/>
        <end position="366"/>
    </location>
</feature>
<dbReference type="PANTHER" id="PTHR43767:SF1">
    <property type="entry name" value="NONRIBOSOMAL PEPTIDE SYNTHASE PES1 (EUROFUNG)-RELATED"/>
    <property type="match status" value="1"/>
</dbReference>
<evidence type="ECO:0000259" key="3">
    <source>
        <dbReference type="Pfam" id="PF00501"/>
    </source>
</evidence>
<evidence type="ECO:0000256" key="2">
    <source>
        <dbReference type="ARBA" id="ARBA00022598"/>
    </source>
</evidence>
<reference evidence="5 6" key="1">
    <citation type="submission" date="2016-10" db="EMBL/GenBank/DDBJ databases">
        <authorList>
            <person name="de Groot N.N."/>
        </authorList>
    </citation>
    <scope>NUCLEOTIDE SEQUENCE [LARGE SCALE GENOMIC DNA]</scope>
    <source>
        <strain evidence="5 6">DSM 44892</strain>
    </source>
</reference>
<comment type="similarity">
    <text evidence="1">Belongs to the ATP-dependent AMP-binding enzyme family.</text>
</comment>
<dbReference type="InterPro" id="IPR020845">
    <property type="entry name" value="AMP-binding_CS"/>
</dbReference>
<organism evidence="5 6">
    <name type="scientific">Rhodococcus triatomae</name>
    <dbReference type="NCBI Taxonomy" id="300028"/>
    <lineage>
        <taxon>Bacteria</taxon>
        <taxon>Bacillati</taxon>
        <taxon>Actinomycetota</taxon>
        <taxon>Actinomycetes</taxon>
        <taxon>Mycobacteriales</taxon>
        <taxon>Nocardiaceae</taxon>
        <taxon>Rhodococcus</taxon>
    </lineage>
</organism>
<dbReference type="SUPFAM" id="SSF56801">
    <property type="entry name" value="Acetyl-CoA synthetase-like"/>
    <property type="match status" value="1"/>
</dbReference>
<sequence>MNIVRVFDSNVRKYPDKTFLHHDGTDHTYTQVEEDSRKFATLFRESGLRKGDRVALMCYNTPGFVHAMLGAWRIGAVVVPINHKLQAPEVEYILDHADVKVLVFDGALAEVAGKLDRPELTLWSTDTAADGFGFVDELAADRARAADEPIDETDPAEILYTSGTTGSPKGCVHTHRNVVLVATTAASGLSITRDERLLMAVPVWHASPLNNWLLGTLYMGGSVVLLREYHPVEFLKAVQHHRITLCFGPPVIYTTALNLVPNFDEYDLTSVRAWLYGGGPIGPDVARRLIESYRTTSFYQVYGMTETGPVGTVLYPEEQLAKAGSIGRVALAGVDMRLVSADGSDAGPGEIGEIWLRSETVMTGYLDDPAATEAAFDPGSWYRTGDLARSDEDGYLFVVDRAKDMIVTGGENVYSKEVEDAISAHPDIVDVAVVGKPHPEWGETVVAHIVIREPGVVDGDALRSFLADRIARYKIPREYVVRTVLPRTPTGKIQKHLIRAAD</sequence>
<dbReference type="EMBL" id="FNDN01000015">
    <property type="protein sequence ID" value="SDJ05827.1"/>
    <property type="molecule type" value="Genomic_DNA"/>
</dbReference>
<dbReference type="InterPro" id="IPR050237">
    <property type="entry name" value="ATP-dep_AMP-bd_enzyme"/>
</dbReference>
<evidence type="ECO:0000313" key="5">
    <source>
        <dbReference type="EMBL" id="SDJ05827.1"/>
    </source>
</evidence>
<dbReference type="OrthoDB" id="9803968at2"/>
<dbReference type="RefSeq" id="WP_072738785.1">
    <property type="nucleotide sequence ID" value="NZ_CP048813.1"/>
</dbReference>
<dbReference type="PROSITE" id="PS00455">
    <property type="entry name" value="AMP_BINDING"/>
    <property type="match status" value="1"/>
</dbReference>
<dbReference type="InterPro" id="IPR045851">
    <property type="entry name" value="AMP-bd_C_sf"/>
</dbReference>
<dbReference type="GO" id="GO:0016878">
    <property type="term" value="F:acid-thiol ligase activity"/>
    <property type="evidence" value="ECO:0007669"/>
    <property type="project" value="UniProtKB-ARBA"/>
</dbReference>
<keyword evidence="6" id="KW-1185">Reference proteome</keyword>
<dbReference type="Gene3D" id="3.40.50.12780">
    <property type="entry name" value="N-terminal domain of ligase-like"/>
    <property type="match status" value="1"/>
</dbReference>
<proteinExistence type="inferred from homology"/>
<dbReference type="InterPro" id="IPR025110">
    <property type="entry name" value="AMP-bd_C"/>
</dbReference>
<accession>A0A1G8QM84</accession>
<evidence type="ECO:0000256" key="1">
    <source>
        <dbReference type="ARBA" id="ARBA00006432"/>
    </source>
</evidence>
<dbReference type="InterPro" id="IPR042099">
    <property type="entry name" value="ANL_N_sf"/>
</dbReference>
<dbReference type="Pfam" id="PF00501">
    <property type="entry name" value="AMP-binding"/>
    <property type="match status" value="1"/>
</dbReference>
<gene>
    <name evidence="5" type="ORF">SAMN05444695_11582</name>
</gene>
<evidence type="ECO:0000313" key="6">
    <source>
        <dbReference type="Proteomes" id="UP000183263"/>
    </source>
</evidence>
<dbReference type="NCBIfam" id="NF004837">
    <property type="entry name" value="PRK06187.1"/>
    <property type="match status" value="1"/>
</dbReference>
<keyword evidence="2" id="KW-0436">Ligase</keyword>
<evidence type="ECO:0000259" key="4">
    <source>
        <dbReference type="Pfam" id="PF13193"/>
    </source>
</evidence>
<dbReference type="FunFam" id="3.30.300.30:FF:000008">
    <property type="entry name" value="2,3-dihydroxybenzoate-AMP ligase"/>
    <property type="match status" value="1"/>
</dbReference>
<dbReference type="InterPro" id="IPR000873">
    <property type="entry name" value="AMP-dep_synth/lig_dom"/>
</dbReference>
<name>A0A1G8QM84_9NOCA</name>
<dbReference type="Gene3D" id="3.30.300.30">
    <property type="match status" value="1"/>
</dbReference>
<protein>
    <submittedName>
        <fullName evidence="5">Feruloyl-CoA synthase</fullName>
    </submittedName>
</protein>
<feature type="domain" description="AMP-binding enzyme C-terminal" evidence="4">
    <location>
        <begin position="417"/>
        <end position="492"/>
    </location>
</feature>
<dbReference type="PANTHER" id="PTHR43767">
    <property type="entry name" value="LONG-CHAIN-FATTY-ACID--COA LIGASE"/>
    <property type="match status" value="1"/>
</dbReference>